<protein>
    <submittedName>
        <fullName evidence="1">Uncharacterized protein</fullName>
    </submittedName>
</protein>
<dbReference type="EMBL" id="JAAAWO010000020">
    <property type="protein sequence ID" value="NDW17259.1"/>
    <property type="molecule type" value="Genomic_DNA"/>
</dbReference>
<accession>A0A6N9TP39</accession>
<comment type="caution">
    <text evidence="1">The sequence shown here is derived from an EMBL/GenBank/DDBJ whole genome shotgun (WGS) entry which is preliminary data.</text>
</comment>
<organism evidence="1 2">
    <name type="scientific">Alteromonas genovensis</name>
    <dbReference type="NCBI Taxonomy" id="471225"/>
    <lineage>
        <taxon>Bacteria</taxon>
        <taxon>Pseudomonadati</taxon>
        <taxon>Pseudomonadota</taxon>
        <taxon>Gammaproteobacteria</taxon>
        <taxon>Alteromonadales</taxon>
        <taxon>Alteromonadaceae</taxon>
        <taxon>Alteromonas/Salinimonas group</taxon>
        <taxon>Alteromonas</taxon>
    </lineage>
</organism>
<dbReference type="AlphaFoldDB" id="A0A6N9TP39"/>
<proteinExistence type="predicted"/>
<reference evidence="1 2" key="1">
    <citation type="submission" date="2020-01" db="EMBL/GenBank/DDBJ databases">
        <title>Genomes of bacteria type strains.</title>
        <authorList>
            <person name="Chen J."/>
            <person name="Zhu S."/>
            <person name="Yang J."/>
        </authorList>
    </citation>
    <scope>NUCLEOTIDE SEQUENCE [LARGE SCALE GENOMIC DNA]</scope>
    <source>
        <strain evidence="1 2">LMG 24078</strain>
    </source>
</reference>
<gene>
    <name evidence="1" type="ORF">GTQ48_17220</name>
</gene>
<sequence>MQHSKKLFELASRIARETDGFFTTKGPGAGNYSTNQFIAEIRDQAASLFGSDYSEQKICGNNSMAVDFYFPDEATIVEIALGLKNPNTEFEKDILKALMARSLGNKVKKLVFICKPGGQKKSKQPGRSAMIDWLENHNGLSVEVWDLE</sequence>
<evidence type="ECO:0000313" key="1">
    <source>
        <dbReference type="EMBL" id="NDW17259.1"/>
    </source>
</evidence>
<name>A0A6N9TP39_9ALTE</name>
<dbReference type="Proteomes" id="UP000471381">
    <property type="component" value="Unassembled WGS sequence"/>
</dbReference>
<keyword evidence="2" id="KW-1185">Reference proteome</keyword>
<evidence type="ECO:0000313" key="2">
    <source>
        <dbReference type="Proteomes" id="UP000471381"/>
    </source>
</evidence>